<gene>
    <name evidence="3" type="ORF">RHS01_09645</name>
</gene>
<accession>A0A8H7I5G8</accession>
<dbReference type="Proteomes" id="UP000614334">
    <property type="component" value="Unassembled WGS sequence"/>
</dbReference>
<feature type="compositionally biased region" description="Basic and acidic residues" evidence="1">
    <location>
        <begin position="165"/>
        <end position="174"/>
    </location>
</feature>
<dbReference type="EMBL" id="JACYCF010000023">
    <property type="protein sequence ID" value="KAF8750019.1"/>
    <property type="molecule type" value="Genomic_DNA"/>
</dbReference>
<evidence type="ECO:0000256" key="2">
    <source>
        <dbReference type="SAM" id="SignalP"/>
    </source>
</evidence>
<reference evidence="3" key="1">
    <citation type="submission" date="2020-09" db="EMBL/GenBank/DDBJ databases">
        <title>Comparative genome analyses of four rice-infecting Rhizoctonia solani isolates reveal extensive enrichment of homogalacturonan modification genes.</title>
        <authorList>
            <person name="Lee D.-Y."/>
            <person name="Jeon J."/>
            <person name="Kim K.-T."/>
            <person name="Cheong K."/>
            <person name="Song H."/>
            <person name="Choi G."/>
            <person name="Ko J."/>
            <person name="Opiyo S.O."/>
            <person name="Zuo S."/>
            <person name="Madhav S."/>
            <person name="Lee Y.-H."/>
            <person name="Wang G.-L."/>
        </authorList>
    </citation>
    <scope>NUCLEOTIDE SEQUENCE</scope>
    <source>
        <strain evidence="3">AG1-IA B2</strain>
    </source>
</reference>
<name>A0A8H7I5G8_9AGAM</name>
<protein>
    <submittedName>
        <fullName evidence="3">Uncharacterized protein</fullName>
    </submittedName>
</protein>
<feature type="chain" id="PRO_5034089265" evidence="2">
    <location>
        <begin position="25"/>
        <end position="481"/>
    </location>
</feature>
<organism evidence="3 4">
    <name type="scientific">Rhizoctonia solani</name>
    <dbReference type="NCBI Taxonomy" id="456999"/>
    <lineage>
        <taxon>Eukaryota</taxon>
        <taxon>Fungi</taxon>
        <taxon>Dikarya</taxon>
        <taxon>Basidiomycota</taxon>
        <taxon>Agaricomycotina</taxon>
        <taxon>Agaricomycetes</taxon>
        <taxon>Cantharellales</taxon>
        <taxon>Ceratobasidiaceae</taxon>
        <taxon>Rhizoctonia</taxon>
    </lineage>
</organism>
<feature type="region of interest" description="Disordered" evidence="1">
    <location>
        <begin position="157"/>
        <end position="245"/>
    </location>
</feature>
<evidence type="ECO:0000313" key="4">
    <source>
        <dbReference type="Proteomes" id="UP000614334"/>
    </source>
</evidence>
<evidence type="ECO:0000256" key="1">
    <source>
        <dbReference type="SAM" id="MobiDB-lite"/>
    </source>
</evidence>
<feature type="signal peptide" evidence="2">
    <location>
        <begin position="1"/>
        <end position="24"/>
    </location>
</feature>
<comment type="caution">
    <text evidence="3">The sequence shown here is derived from an EMBL/GenBank/DDBJ whole genome shotgun (WGS) entry which is preliminary data.</text>
</comment>
<proteinExistence type="predicted"/>
<sequence length="481" mass="53865">MRPPSPRRGDVCALFGMLVSASEAANFRVLTQTPTTINLGIPQYTCYVAMSERASISKDPVLPPSAPEGWPLDHRRLRDSALGLGRRQYKCMRMNRGLPGPKMSPVLCLPNAGYWAQNGTRRSSFVFKKNVRVLDLEPASAPRHDLRVTTSRPVFNKVVGTNSAKHTESSQRNDESEDEGGGEGGSEADSSSDNKEGGDEVLGSPRRQKGPIAAKIRSSELSHASSCADTSRIQKRAKSSAEKDAGFERHRQMVISLVAKFDDAGKAVWFVNGILIPHFDCGFDKEWEKWGTSAIDVIRDQSRWDPSDIEYLESVTDAEWRVVVKNGVYATMFCVWKKYQGDAGKGREWSDKRRMLNRRQSRKDASHGSAQRIGLEVGGFEFTGDPGFQLSKYSDPDDQSRRVVQEPEYQIAKLVQFLGALDIAYKDNKKQCGNQKVTRRDFDKVNNNVPKLKKGKIPAWAVDKEWERTNPKACKHVVRQL</sequence>
<dbReference type="AlphaFoldDB" id="A0A8H7I5G8"/>
<evidence type="ECO:0000313" key="3">
    <source>
        <dbReference type="EMBL" id="KAF8750019.1"/>
    </source>
</evidence>
<feature type="compositionally biased region" description="Polar residues" evidence="1">
    <location>
        <begin position="219"/>
        <end position="231"/>
    </location>
</feature>
<keyword evidence="2" id="KW-0732">Signal</keyword>